<dbReference type="RefSeq" id="WP_279534484.1">
    <property type="nucleotide sequence ID" value="NZ_CP104579.1"/>
</dbReference>
<evidence type="ECO:0000256" key="1">
    <source>
        <dbReference type="SAM" id="Phobius"/>
    </source>
</evidence>
<proteinExistence type="predicted"/>
<organism evidence="2 3">
    <name type="scientific">Ectopseudomonas oleovorans</name>
    <name type="common">Pseudomonas oleovorans</name>
    <dbReference type="NCBI Taxonomy" id="301"/>
    <lineage>
        <taxon>Bacteria</taxon>
        <taxon>Pseudomonadati</taxon>
        <taxon>Pseudomonadota</taxon>
        <taxon>Gammaproteobacteria</taxon>
        <taxon>Pseudomonadales</taxon>
        <taxon>Pseudomonadaceae</taxon>
        <taxon>Ectopseudomonas</taxon>
    </lineage>
</organism>
<keyword evidence="1" id="KW-0812">Transmembrane</keyword>
<dbReference type="AlphaFoldDB" id="A0AA42QAB9"/>
<accession>A0AA42QAB9</accession>
<keyword evidence="1" id="KW-1133">Transmembrane helix</keyword>
<evidence type="ECO:0000313" key="2">
    <source>
        <dbReference type="EMBL" id="MDH1340138.1"/>
    </source>
</evidence>
<protein>
    <submittedName>
        <fullName evidence="2">Uncharacterized protein</fullName>
    </submittedName>
</protein>
<reference evidence="2" key="1">
    <citation type="submission" date="2022-09" db="EMBL/GenBank/DDBJ databases">
        <title>Intensive care unit water sources are persistently colonized with multi-drug resistant bacteria and are the site of extensive horizontal gene transfer of antibiotic resistance genes.</title>
        <authorList>
            <person name="Diorio-Toth L."/>
        </authorList>
    </citation>
    <scope>NUCLEOTIDE SEQUENCE</scope>
    <source>
        <strain evidence="2">GD03704</strain>
    </source>
</reference>
<dbReference type="Proteomes" id="UP001161697">
    <property type="component" value="Unassembled WGS sequence"/>
</dbReference>
<gene>
    <name evidence="2" type="ORF">N5J11_13005</name>
</gene>
<comment type="caution">
    <text evidence="2">The sequence shown here is derived from an EMBL/GenBank/DDBJ whole genome shotgun (WGS) entry which is preliminary data.</text>
</comment>
<keyword evidence="1" id="KW-0472">Membrane</keyword>
<feature type="transmembrane region" description="Helical" evidence="1">
    <location>
        <begin position="45"/>
        <end position="65"/>
    </location>
</feature>
<dbReference type="EMBL" id="JAOCJE010000001">
    <property type="protein sequence ID" value="MDH1340138.1"/>
    <property type="molecule type" value="Genomic_DNA"/>
</dbReference>
<evidence type="ECO:0000313" key="3">
    <source>
        <dbReference type="Proteomes" id="UP001161697"/>
    </source>
</evidence>
<name>A0AA42QAB9_ECTOL</name>
<sequence>MKFIACDGEWSAGATGEPQCIGQLVSITGAEIRAELSPGLTDEEAITMLDAAVGVFATVFIFLVLKKLVR</sequence>